<protein>
    <submittedName>
        <fullName evidence="4">G-D-S-L family lipolytic protein</fullName>
    </submittedName>
</protein>
<dbReference type="InterPro" id="IPR036514">
    <property type="entry name" value="SGNH_hydro_sf"/>
</dbReference>
<dbReference type="InterPro" id="IPR037459">
    <property type="entry name" value="RhgT-like"/>
</dbReference>
<dbReference type="PANTHER" id="PTHR43695:SF1">
    <property type="entry name" value="RHAMNOGALACTURONAN ACETYLESTERASE"/>
    <property type="match status" value="1"/>
</dbReference>
<dbReference type="Gene3D" id="3.40.50.1110">
    <property type="entry name" value="SGNH hydrolase"/>
    <property type="match status" value="1"/>
</dbReference>
<dbReference type="STRING" id="745411.B3C1_16129"/>
<comment type="similarity">
    <text evidence="1">Belongs to the 'GDSL' lipolytic enzyme family.</text>
</comment>
<dbReference type="Proteomes" id="UP000006755">
    <property type="component" value="Unassembled WGS sequence"/>
</dbReference>
<dbReference type="SUPFAM" id="SSF52266">
    <property type="entry name" value="SGNH hydrolase"/>
    <property type="match status" value="1"/>
</dbReference>
<organism evidence="4 5">
    <name type="scientific">Gallaecimonas xiamenensis 3-C-1</name>
    <dbReference type="NCBI Taxonomy" id="745411"/>
    <lineage>
        <taxon>Bacteria</taxon>
        <taxon>Pseudomonadati</taxon>
        <taxon>Pseudomonadota</taxon>
        <taxon>Gammaproteobacteria</taxon>
        <taxon>Enterobacterales</taxon>
        <taxon>Gallaecimonadaceae</taxon>
        <taxon>Gallaecimonas</taxon>
    </lineage>
</organism>
<dbReference type="PATRIC" id="fig|745411.4.peg.3175"/>
<dbReference type="GO" id="GO:0016788">
    <property type="term" value="F:hydrolase activity, acting on ester bonds"/>
    <property type="evidence" value="ECO:0007669"/>
    <property type="project" value="UniProtKB-ARBA"/>
</dbReference>
<dbReference type="PANTHER" id="PTHR43695">
    <property type="entry name" value="PUTATIVE (AFU_ORTHOLOGUE AFUA_2G17250)-RELATED"/>
    <property type="match status" value="1"/>
</dbReference>
<dbReference type="Pfam" id="PF13472">
    <property type="entry name" value="Lipase_GDSL_2"/>
    <property type="match status" value="1"/>
</dbReference>
<dbReference type="eggNOG" id="COG2755">
    <property type="taxonomic scope" value="Bacteria"/>
</dbReference>
<proteinExistence type="inferred from homology"/>
<keyword evidence="2" id="KW-0378">Hydrolase</keyword>
<evidence type="ECO:0000259" key="3">
    <source>
        <dbReference type="Pfam" id="PF13472"/>
    </source>
</evidence>
<name>K2JE83_9GAMM</name>
<sequence length="278" mass="31448">MANGLFHIWNFPLFAQKVVWRWRMVGKKAEVTPMKKALILFSALWLFGCASTSLVPQHLYLAGDSTLAEKLPEKRPETGWGERLQQAFKPQLQVVNLAKNGRSTRTFIEEGRWQALVDALVPGDWVFIQFGHNDQSKEKVDRYTPPDAFRQNLERFVADVRAKGAKPVLLTPVMRRRFDDKGQFYDVHGVYPAITRGVAMDKQVPLLDMHRRSEAVLVSLGAEPSRALFLQLAPGQNPNYPQGVEDNTHFSPQGAQRMSDQAVAAIRQQLPALAAYLR</sequence>
<evidence type="ECO:0000256" key="2">
    <source>
        <dbReference type="ARBA" id="ARBA00022801"/>
    </source>
</evidence>
<keyword evidence="5" id="KW-1185">Reference proteome</keyword>
<dbReference type="EMBL" id="AMRI01000027">
    <property type="protein sequence ID" value="EKE68929.1"/>
    <property type="molecule type" value="Genomic_DNA"/>
</dbReference>
<dbReference type="CDD" id="cd01821">
    <property type="entry name" value="Rhamnogalacturan_acetylesterase_like"/>
    <property type="match status" value="1"/>
</dbReference>
<evidence type="ECO:0000313" key="4">
    <source>
        <dbReference type="EMBL" id="EKE68929.1"/>
    </source>
</evidence>
<gene>
    <name evidence="4" type="ORF">B3C1_16129</name>
</gene>
<reference evidence="4 5" key="1">
    <citation type="journal article" date="2012" name="J. Bacteriol.">
        <title>Genome Sequence of Gallaecimonas xiamenensis Type Strain 3-C-1.</title>
        <authorList>
            <person name="Lai Q."/>
            <person name="Wang L."/>
            <person name="Wang W."/>
            <person name="Shao Z."/>
        </authorList>
    </citation>
    <scope>NUCLEOTIDE SEQUENCE [LARGE SCALE GENOMIC DNA]</scope>
    <source>
        <strain evidence="4 5">3-C-1</strain>
    </source>
</reference>
<feature type="domain" description="SGNH hydrolase-type esterase" evidence="3">
    <location>
        <begin position="63"/>
        <end position="257"/>
    </location>
</feature>
<accession>K2JE83</accession>
<dbReference type="AlphaFoldDB" id="K2JE83"/>
<evidence type="ECO:0000256" key="1">
    <source>
        <dbReference type="ARBA" id="ARBA00008668"/>
    </source>
</evidence>
<comment type="caution">
    <text evidence="4">The sequence shown here is derived from an EMBL/GenBank/DDBJ whole genome shotgun (WGS) entry which is preliminary data.</text>
</comment>
<dbReference type="InterPro" id="IPR013830">
    <property type="entry name" value="SGNH_hydro"/>
</dbReference>
<evidence type="ECO:0000313" key="5">
    <source>
        <dbReference type="Proteomes" id="UP000006755"/>
    </source>
</evidence>